<keyword evidence="2" id="KW-0732">Signal</keyword>
<keyword evidence="1" id="KW-1133">Transmembrane helix</keyword>
<dbReference type="InterPro" id="IPR021759">
    <property type="entry name" value="WxLIP_HBD"/>
</dbReference>
<dbReference type="PATRIC" id="fig|1423725.3.peg.1255"/>
<accession>A0A0R2CX49</accession>
<dbReference type="Pfam" id="PF11797">
    <property type="entry name" value="WxLIP_HBD"/>
    <property type="match status" value="1"/>
</dbReference>
<keyword evidence="1" id="KW-0812">Transmembrane</keyword>
<feature type="signal peptide" evidence="2">
    <location>
        <begin position="1"/>
        <end position="22"/>
    </location>
</feature>
<comment type="caution">
    <text evidence="5">The sequence shown here is derived from an EMBL/GenBank/DDBJ whole genome shotgun (WGS) entry which is preliminary data.</text>
</comment>
<name>A0A0R2CX49_9LACO</name>
<evidence type="ECO:0000313" key="5">
    <source>
        <dbReference type="EMBL" id="KRM96144.1"/>
    </source>
</evidence>
<evidence type="ECO:0000313" key="6">
    <source>
        <dbReference type="Proteomes" id="UP000051015"/>
    </source>
</evidence>
<sequence>MILSLITCLIPIIWLKVPTAHAEGAGFTVTAVTPANQFDKNASYFDLKVVPGQTQNINVQIQNLTNAQKKITAYPNTAYTSNAGVEAYDKNNLKHLSRAPFFLSEILGRPQKIILAPRESKTLTFTLKMPQQKFRGILEGALYFLDNQTSNTQQTNQKGMIIKNRYALALGVVLREDTQATVAPKMKMNKISAGIEDTANFSAATKINLENTRPVMIKKLTLTGEISKLAGSKVLYRSTQKNLGMAPNSNFDYSINWHNKAMKSGKYHMHVIATSGKYKWIFDRNFTITRSDAGKINKKANINRNWTWLWILLGVLLVLLVFMLAFFIGRRSANKKSTEDSLTAKEPKK</sequence>
<evidence type="ECO:0000256" key="1">
    <source>
        <dbReference type="SAM" id="Phobius"/>
    </source>
</evidence>
<evidence type="ECO:0000256" key="2">
    <source>
        <dbReference type="SAM" id="SignalP"/>
    </source>
</evidence>
<evidence type="ECO:0000259" key="3">
    <source>
        <dbReference type="Pfam" id="PF06030"/>
    </source>
</evidence>
<dbReference type="Pfam" id="PF06030">
    <property type="entry name" value="WxLIP_PGBD"/>
    <property type="match status" value="1"/>
</dbReference>
<evidence type="ECO:0000259" key="4">
    <source>
        <dbReference type="Pfam" id="PF11797"/>
    </source>
</evidence>
<gene>
    <name evidence="5" type="ORF">FC19_GL001217</name>
</gene>
<dbReference type="AlphaFoldDB" id="A0A0R2CX49"/>
<proteinExistence type="predicted"/>
<dbReference type="STRING" id="1423725.FC19_GL001217"/>
<dbReference type="InterPro" id="IPR010317">
    <property type="entry name" value="WxLIP_PGBD"/>
</dbReference>
<protein>
    <submittedName>
        <fullName evidence="5">Uncharacterized protein</fullName>
    </submittedName>
</protein>
<feature type="chain" id="PRO_5006415890" evidence="2">
    <location>
        <begin position="23"/>
        <end position="349"/>
    </location>
</feature>
<feature type="transmembrane region" description="Helical" evidence="1">
    <location>
        <begin position="306"/>
        <end position="328"/>
    </location>
</feature>
<keyword evidence="6" id="KW-1185">Reference proteome</keyword>
<dbReference type="Proteomes" id="UP000051015">
    <property type="component" value="Unassembled WGS sequence"/>
</dbReference>
<reference evidence="5 6" key="1">
    <citation type="journal article" date="2015" name="Genome Announc.">
        <title>Expanding the biotechnology potential of lactobacilli through comparative genomics of 213 strains and associated genera.</title>
        <authorList>
            <person name="Sun Z."/>
            <person name="Harris H.M."/>
            <person name="McCann A."/>
            <person name="Guo C."/>
            <person name="Argimon S."/>
            <person name="Zhang W."/>
            <person name="Yang X."/>
            <person name="Jeffery I.B."/>
            <person name="Cooney J.C."/>
            <person name="Kagawa T.F."/>
            <person name="Liu W."/>
            <person name="Song Y."/>
            <person name="Salvetti E."/>
            <person name="Wrobel A."/>
            <person name="Rasinkangas P."/>
            <person name="Parkhill J."/>
            <person name="Rea M.C."/>
            <person name="O'Sullivan O."/>
            <person name="Ritari J."/>
            <person name="Douillard F.P."/>
            <person name="Paul Ross R."/>
            <person name="Yang R."/>
            <person name="Briner A.E."/>
            <person name="Felis G.E."/>
            <person name="de Vos W.M."/>
            <person name="Barrangou R."/>
            <person name="Klaenhammer T.R."/>
            <person name="Caufield P.W."/>
            <person name="Cui Y."/>
            <person name="Zhang H."/>
            <person name="O'Toole P.W."/>
        </authorList>
    </citation>
    <scope>NUCLEOTIDE SEQUENCE [LARGE SCALE GENOMIC DNA]</scope>
    <source>
        <strain evidence="5 6">DSM 21051</strain>
    </source>
</reference>
<organism evidence="5 6">
    <name type="scientific">Liquorilactobacillus aquaticus DSM 21051</name>
    <dbReference type="NCBI Taxonomy" id="1423725"/>
    <lineage>
        <taxon>Bacteria</taxon>
        <taxon>Bacillati</taxon>
        <taxon>Bacillota</taxon>
        <taxon>Bacilli</taxon>
        <taxon>Lactobacillales</taxon>
        <taxon>Lactobacillaceae</taxon>
        <taxon>Liquorilactobacillus</taxon>
    </lineage>
</organism>
<dbReference type="EMBL" id="AYZD01000017">
    <property type="protein sequence ID" value="KRM96144.1"/>
    <property type="molecule type" value="Genomic_DNA"/>
</dbReference>
<feature type="domain" description="WxL Interacting Protein peptidoglycan binding" evidence="3">
    <location>
        <begin position="27"/>
        <end position="144"/>
    </location>
</feature>
<feature type="domain" description="WxL Interacting Protein host binding" evidence="4">
    <location>
        <begin position="157"/>
        <end position="298"/>
    </location>
</feature>
<keyword evidence="1" id="KW-0472">Membrane</keyword>